<dbReference type="Pfam" id="PF00010">
    <property type="entry name" value="HLH"/>
    <property type="match status" value="1"/>
</dbReference>
<name>A0A2G9HJG0_9LAMI</name>
<dbReference type="GO" id="GO:0046983">
    <property type="term" value="F:protein dimerization activity"/>
    <property type="evidence" value="ECO:0007669"/>
    <property type="project" value="InterPro"/>
</dbReference>
<keyword evidence="3" id="KW-0804">Transcription</keyword>
<organism evidence="7 8">
    <name type="scientific">Handroanthus impetiginosus</name>
    <dbReference type="NCBI Taxonomy" id="429701"/>
    <lineage>
        <taxon>Eukaryota</taxon>
        <taxon>Viridiplantae</taxon>
        <taxon>Streptophyta</taxon>
        <taxon>Embryophyta</taxon>
        <taxon>Tracheophyta</taxon>
        <taxon>Spermatophyta</taxon>
        <taxon>Magnoliopsida</taxon>
        <taxon>eudicotyledons</taxon>
        <taxon>Gunneridae</taxon>
        <taxon>Pentapetalae</taxon>
        <taxon>asterids</taxon>
        <taxon>lamiids</taxon>
        <taxon>Lamiales</taxon>
        <taxon>Bignoniaceae</taxon>
        <taxon>Crescentiina</taxon>
        <taxon>Tabebuia alliance</taxon>
        <taxon>Handroanthus</taxon>
    </lineage>
</organism>
<dbReference type="AlphaFoldDB" id="A0A2G9HJG0"/>
<dbReference type="GO" id="GO:0005634">
    <property type="term" value="C:nucleus"/>
    <property type="evidence" value="ECO:0007669"/>
    <property type="project" value="UniProtKB-SubCell"/>
</dbReference>
<feature type="coiled-coil region" evidence="5">
    <location>
        <begin position="156"/>
        <end position="183"/>
    </location>
</feature>
<evidence type="ECO:0000256" key="5">
    <source>
        <dbReference type="SAM" id="Coils"/>
    </source>
</evidence>
<dbReference type="InterPro" id="IPR011598">
    <property type="entry name" value="bHLH_dom"/>
</dbReference>
<dbReference type="Gene3D" id="4.10.280.10">
    <property type="entry name" value="Helix-loop-helix DNA-binding domain"/>
    <property type="match status" value="1"/>
</dbReference>
<dbReference type="CDD" id="cd11452">
    <property type="entry name" value="bHLH_AtNAI1_like"/>
    <property type="match status" value="1"/>
</dbReference>
<sequence>MEISSFRSLAELGMDDPLSFQQWPLEELIYASNASLFSQDFHPSFSQQVVMDFKRAPDLSQEGIKNTIWSSCKLENTSSSSNTLNLPSESVLPQSSLVNQSFITKQAKNTRAKTKIADAPDHILAERKRREKLNQRFISLSAIVPGLKKMDKASVLGEAIKHLKQLQEKVKILEDQTKKTSMESVVFVKKYEVYGDDGENSYSGPMITEQLPEIEARFCNKDVLIIIHCEKRKGIVEKAVAVIEKLHLSVVNSCVMSFGDCALNITLTAQKDENCTMNVKELVKNIRDAIKFHI</sequence>
<evidence type="ECO:0000256" key="1">
    <source>
        <dbReference type="ARBA" id="ARBA00004123"/>
    </source>
</evidence>
<dbReference type="Pfam" id="PF22754">
    <property type="entry name" value="bHLH-TF_ACT-like_plant"/>
    <property type="match status" value="1"/>
</dbReference>
<keyword evidence="8" id="KW-1185">Reference proteome</keyword>
<dbReference type="InterPro" id="IPR036638">
    <property type="entry name" value="HLH_DNA-bd_sf"/>
</dbReference>
<gene>
    <name evidence="7" type="ORF">CDL12_09670</name>
</gene>
<keyword evidence="4" id="KW-0539">Nucleus</keyword>
<keyword evidence="5" id="KW-0175">Coiled coil</keyword>
<dbReference type="InterPro" id="IPR052610">
    <property type="entry name" value="bHLH_transcription_regulator"/>
</dbReference>
<evidence type="ECO:0000313" key="7">
    <source>
        <dbReference type="EMBL" id="PIN17672.1"/>
    </source>
</evidence>
<evidence type="ECO:0000256" key="4">
    <source>
        <dbReference type="ARBA" id="ARBA00023242"/>
    </source>
</evidence>
<dbReference type="GO" id="GO:0080090">
    <property type="term" value="P:regulation of primary metabolic process"/>
    <property type="evidence" value="ECO:0007669"/>
    <property type="project" value="UniProtKB-ARBA"/>
</dbReference>
<dbReference type="STRING" id="429701.A0A2G9HJG0"/>
<comment type="caution">
    <text evidence="7">The sequence shown here is derived from an EMBL/GenBank/DDBJ whole genome shotgun (WGS) entry which is preliminary data.</text>
</comment>
<dbReference type="InterPro" id="IPR054502">
    <property type="entry name" value="bHLH-TF_ACT-like_plant"/>
</dbReference>
<dbReference type="Proteomes" id="UP000231279">
    <property type="component" value="Unassembled WGS sequence"/>
</dbReference>
<reference evidence="8" key="1">
    <citation type="journal article" date="2018" name="Gigascience">
        <title>Genome assembly of the Pink Ipe (Handroanthus impetiginosus, Bignoniaceae), a highly valued, ecologically keystone Neotropical timber forest tree.</title>
        <authorList>
            <person name="Silva-Junior O.B."/>
            <person name="Grattapaglia D."/>
            <person name="Novaes E."/>
            <person name="Collevatti R.G."/>
        </authorList>
    </citation>
    <scope>NUCLEOTIDE SEQUENCE [LARGE SCALE GENOMIC DNA]</scope>
    <source>
        <strain evidence="8">cv. UFG-1</strain>
    </source>
</reference>
<comment type="subcellular location">
    <subcellularLocation>
        <location evidence="1">Nucleus</location>
    </subcellularLocation>
</comment>
<dbReference type="PANTHER" id="PTHR45959:SF2">
    <property type="entry name" value="BHLH TRANSCRIPTION FACTOR"/>
    <property type="match status" value="1"/>
</dbReference>
<dbReference type="EMBL" id="NKXS01001624">
    <property type="protein sequence ID" value="PIN17672.1"/>
    <property type="molecule type" value="Genomic_DNA"/>
</dbReference>
<evidence type="ECO:0000256" key="2">
    <source>
        <dbReference type="ARBA" id="ARBA00023015"/>
    </source>
</evidence>
<dbReference type="PANTHER" id="PTHR45959">
    <property type="entry name" value="BHLH TRANSCRIPTION FACTOR"/>
    <property type="match status" value="1"/>
</dbReference>
<dbReference type="SUPFAM" id="SSF47459">
    <property type="entry name" value="HLH, helix-loop-helix DNA-binding domain"/>
    <property type="match status" value="1"/>
</dbReference>
<protein>
    <recommendedName>
        <fullName evidence="6">BHLH domain-containing protein</fullName>
    </recommendedName>
</protein>
<feature type="domain" description="BHLH" evidence="6">
    <location>
        <begin position="117"/>
        <end position="166"/>
    </location>
</feature>
<accession>A0A2G9HJG0</accession>
<evidence type="ECO:0000313" key="8">
    <source>
        <dbReference type="Proteomes" id="UP000231279"/>
    </source>
</evidence>
<evidence type="ECO:0000259" key="6">
    <source>
        <dbReference type="PROSITE" id="PS50888"/>
    </source>
</evidence>
<evidence type="ECO:0000256" key="3">
    <source>
        <dbReference type="ARBA" id="ARBA00023163"/>
    </source>
</evidence>
<dbReference type="OrthoDB" id="690068at2759"/>
<proteinExistence type="predicted"/>
<dbReference type="PROSITE" id="PS50888">
    <property type="entry name" value="BHLH"/>
    <property type="match status" value="1"/>
</dbReference>
<keyword evidence="2" id="KW-0805">Transcription regulation</keyword>
<dbReference type="SMART" id="SM00353">
    <property type="entry name" value="HLH"/>
    <property type="match status" value="1"/>
</dbReference>